<proteinExistence type="predicted"/>
<name>A0A238YGL1_9RHOB</name>
<evidence type="ECO:0000313" key="3">
    <source>
        <dbReference type="Proteomes" id="UP000198409"/>
    </source>
</evidence>
<dbReference type="Proteomes" id="UP000198409">
    <property type="component" value="Unassembled WGS sequence"/>
</dbReference>
<dbReference type="AlphaFoldDB" id="A0A238YGL1"/>
<feature type="region of interest" description="Disordered" evidence="1">
    <location>
        <begin position="227"/>
        <end position="267"/>
    </location>
</feature>
<accession>A0A238YGL1</accession>
<evidence type="ECO:0000313" key="2">
    <source>
        <dbReference type="EMBL" id="SNR70210.1"/>
    </source>
</evidence>
<protein>
    <submittedName>
        <fullName evidence="2">Uncharacterized protein</fullName>
    </submittedName>
</protein>
<feature type="compositionally biased region" description="Low complexity" evidence="1">
    <location>
        <begin position="192"/>
        <end position="201"/>
    </location>
</feature>
<dbReference type="EMBL" id="FZNM01000018">
    <property type="protein sequence ID" value="SNR70210.1"/>
    <property type="molecule type" value="Genomic_DNA"/>
</dbReference>
<reference evidence="3" key="1">
    <citation type="submission" date="2017-06" db="EMBL/GenBank/DDBJ databases">
        <authorList>
            <person name="Varghese N."/>
            <person name="Submissions S."/>
        </authorList>
    </citation>
    <scope>NUCLEOTIDE SEQUENCE [LARGE SCALE GENOMIC DNA]</scope>
    <source>
        <strain evidence="3">DSM 26170</strain>
    </source>
</reference>
<gene>
    <name evidence="2" type="ORF">SAMN06265378_11837</name>
</gene>
<sequence>MVLPQRRPMAMVDAVPRLPKPIFGSGLPKSPIQCWRFPAPRIRSAPCDLEAIALGVQHGDHSAGPVQDRAQPFSHDLPLTLKHKAEPAQVGPKAAGQSPRQGRDDPCACRGPPAFAPLADKLGRDARSRTRMVPPPSQREPVGASAVRPVRGRHGPYRISGHAAAVDRRSCEYPVPQPCPRRTALGGGGRGPSSSAGRSASRRSWFSACKAAWAVFGVFEPVSHVGHPRPAAAPDRQRAGARRRAAASQTPRPKAGLCPVGSDVGHRRNDQARKSVRVTVRPLPAMDHREMNSGQRRGRGLVPPAGAAVPPHRPYWRALSQSAILFCIARRLTPPATMMPIWPPLAAHSL</sequence>
<feature type="region of interest" description="Disordered" evidence="1">
    <location>
        <begin position="83"/>
        <end position="157"/>
    </location>
</feature>
<organism evidence="2 3">
    <name type="scientific">Paracoccus sediminis</name>
    <dbReference type="NCBI Taxonomy" id="1214787"/>
    <lineage>
        <taxon>Bacteria</taxon>
        <taxon>Pseudomonadati</taxon>
        <taxon>Pseudomonadota</taxon>
        <taxon>Alphaproteobacteria</taxon>
        <taxon>Rhodobacterales</taxon>
        <taxon>Paracoccaceae</taxon>
        <taxon>Paracoccus</taxon>
    </lineage>
</organism>
<evidence type="ECO:0000256" key="1">
    <source>
        <dbReference type="SAM" id="MobiDB-lite"/>
    </source>
</evidence>
<feature type="region of interest" description="Disordered" evidence="1">
    <location>
        <begin position="177"/>
        <end position="201"/>
    </location>
</feature>